<gene>
    <name evidence="1" type="ORF">DSO57_1024873</name>
</gene>
<dbReference type="EMBL" id="QTSX02006526">
    <property type="protein sequence ID" value="KAJ9053356.1"/>
    <property type="molecule type" value="Genomic_DNA"/>
</dbReference>
<accession>A0ACC2RTC5</accession>
<sequence>MLCMANLDKTPLPNPQFYILLCVRFIEPIAFSLLFPFIYFMVNDFNITDDTSMVSYYAGLISSCYAVGEFIGAVPWGMLSDRIGRKPVITMGLLGTSISLFMFGLSTSLPWALATRFMGGILNGNVGVIKSMVGEMTDRSNRADAFSYVSMMFGLGGIVGPILGGFLTHPAENFPWLFGNNQFLKAYPYFLPCGLTSSFCLIGAFFAHFFLQETLQRPPPNGASVITPLLEAGPVENRHKHNGIARGTWLVIFSYMGVCLFSVIDQELFSFWASTTVNGGGLGFESKDIGMVGSVNGIFLIAIQMFVYGRVQKRLGTLNLMLSAYLLFIPLYSSMPMVRTILVGGYPLLFLALLFLLNIAKTFCSVAILTGTNILLPESCPDKSGLGRINGITNSLASLMRGLGPYICGLVYSWSLSNSLTFPFDWHFTFFLTSVMSLATFFITKKITPAMVSY</sequence>
<dbReference type="Proteomes" id="UP001165960">
    <property type="component" value="Unassembled WGS sequence"/>
</dbReference>
<evidence type="ECO:0000313" key="2">
    <source>
        <dbReference type="Proteomes" id="UP001165960"/>
    </source>
</evidence>
<name>A0ACC2RTC5_9FUNG</name>
<organism evidence="1 2">
    <name type="scientific">Entomophthora muscae</name>
    <dbReference type="NCBI Taxonomy" id="34485"/>
    <lineage>
        <taxon>Eukaryota</taxon>
        <taxon>Fungi</taxon>
        <taxon>Fungi incertae sedis</taxon>
        <taxon>Zoopagomycota</taxon>
        <taxon>Entomophthoromycotina</taxon>
        <taxon>Entomophthoromycetes</taxon>
        <taxon>Entomophthorales</taxon>
        <taxon>Entomophthoraceae</taxon>
        <taxon>Entomophthora</taxon>
    </lineage>
</organism>
<proteinExistence type="predicted"/>
<evidence type="ECO:0000313" key="1">
    <source>
        <dbReference type="EMBL" id="KAJ9053356.1"/>
    </source>
</evidence>
<reference evidence="1" key="1">
    <citation type="submission" date="2022-04" db="EMBL/GenBank/DDBJ databases">
        <title>Genome of the entomopathogenic fungus Entomophthora muscae.</title>
        <authorList>
            <person name="Elya C."/>
            <person name="Lovett B.R."/>
            <person name="Lee E."/>
            <person name="Macias A.M."/>
            <person name="Hajek A.E."/>
            <person name="De Bivort B.L."/>
            <person name="Kasson M.T."/>
            <person name="De Fine Licht H.H."/>
            <person name="Stajich J.E."/>
        </authorList>
    </citation>
    <scope>NUCLEOTIDE SEQUENCE</scope>
    <source>
        <strain evidence="1">Berkeley</strain>
    </source>
</reference>
<protein>
    <submittedName>
        <fullName evidence="1">Uncharacterized protein</fullName>
    </submittedName>
</protein>
<keyword evidence="2" id="KW-1185">Reference proteome</keyword>
<comment type="caution">
    <text evidence="1">The sequence shown here is derived from an EMBL/GenBank/DDBJ whole genome shotgun (WGS) entry which is preliminary data.</text>
</comment>